<dbReference type="OrthoDB" id="10470254at2759"/>
<dbReference type="VEuPathDB" id="PlasmoDB:PVW1_000027100"/>
<reference evidence="3" key="1">
    <citation type="submission" date="2016-07" db="EMBL/GenBank/DDBJ databases">
        <authorList>
            <consortium name="Pathogen Informatics"/>
        </authorList>
    </citation>
    <scope>NUCLEOTIDE SEQUENCE [LARGE SCALE GENOMIC DNA]</scope>
</reference>
<keyword evidence="1" id="KW-0472">Membrane</keyword>
<evidence type="ECO:0000313" key="2">
    <source>
        <dbReference type="EMBL" id="VUZ95679.1"/>
    </source>
</evidence>
<dbReference type="VEuPathDB" id="PlasmoDB:PVP01_0902500"/>
<name>A0A564ZWF0_PLAVI</name>
<keyword evidence="1" id="KW-1133">Transmembrane helix</keyword>
<accession>A0A564ZWF0</accession>
<dbReference type="AlphaFoldDB" id="A0A564ZWF0"/>
<organism evidence="2 3">
    <name type="scientific">Plasmodium vivax</name>
    <name type="common">malaria parasite P. vivax</name>
    <dbReference type="NCBI Taxonomy" id="5855"/>
    <lineage>
        <taxon>Eukaryota</taxon>
        <taxon>Sar</taxon>
        <taxon>Alveolata</taxon>
        <taxon>Apicomplexa</taxon>
        <taxon>Aconoidasida</taxon>
        <taxon>Haemosporida</taxon>
        <taxon>Plasmodiidae</taxon>
        <taxon>Plasmodium</taxon>
        <taxon>Plasmodium (Plasmodium)</taxon>
    </lineage>
</organism>
<protein>
    <submittedName>
        <fullName evidence="2">Uncharacterized protein</fullName>
    </submittedName>
</protein>
<proteinExistence type="predicted"/>
<evidence type="ECO:0000313" key="3">
    <source>
        <dbReference type="Proteomes" id="UP000220605"/>
    </source>
</evidence>
<feature type="transmembrane region" description="Helical" evidence="1">
    <location>
        <begin position="145"/>
        <end position="164"/>
    </location>
</feature>
<keyword evidence="1" id="KW-0812">Transmembrane</keyword>
<dbReference type="VEuPathDB" id="PlasmoDB:PVPAM_090007500"/>
<dbReference type="EMBL" id="LT635620">
    <property type="protein sequence ID" value="VUZ95679.1"/>
    <property type="molecule type" value="Genomic_DNA"/>
</dbReference>
<dbReference type="Proteomes" id="UP000220605">
    <property type="component" value="Chromosome 9"/>
</dbReference>
<sequence>MKKNKGEFKESSEIFMKKLYHSLCYNNSGSCIHNGAIYLEDNKKLRKCNHICIPKKLSSGVFKSTQFSTYKKTIIQFIKLLEIYQFFMLHFVVAMAQTEQKDEGQDLLSQIQKLATAAWEAYKKHFQNICIQISIPENHCEKPEVAIPVIVLLFLFVFGIFSLICCKCCCRKSCCKKKGSEDSNVDYNQFFMGPDEQMYSQMYQAQMMQPQMIPTGMMYPQMYTQIYPQMYQAGIQ</sequence>
<gene>
    <name evidence="2" type="ORF">PVP01_0902500</name>
</gene>
<evidence type="ECO:0000256" key="1">
    <source>
        <dbReference type="SAM" id="Phobius"/>
    </source>
</evidence>